<dbReference type="PANTHER" id="PTHR14911:SF13">
    <property type="entry name" value="TRNA (GUANINE(6)-N2)-METHYLTRANSFERASE THUMP3"/>
    <property type="match status" value="1"/>
</dbReference>
<dbReference type="InterPro" id="IPR000241">
    <property type="entry name" value="RlmKL-like_Mtase"/>
</dbReference>
<organism evidence="2 3">
    <name type="scientific">Prauserella muralis</name>
    <dbReference type="NCBI Taxonomy" id="588067"/>
    <lineage>
        <taxon>Bacteria</taxon>
        <taxon>Bacillati</taxon>
        <taxon>Actinomycetota</taxon>
        <taxon>Actinomycetes</taxon>
        <taxon>Pseudonocardiales</taxon>
        <taxon>Pseudonocardiaceae</taxon>
        <taxon>Prauserella</taxon>
    </lineage>
</organism>
<dbReference type="InterPro" id="IPR029063">
    <property type="entry name" value="SAM-dependent_MTases_sf"/>
</dbReference>
<dbReference type="CDD" id="cd02440">
    <property type="entry name" value="AdoMet_MTases"/>
    <property type="match status" value="1"/>
</dbReference>
<evidence type="ECO:0000259" key="1">
    <source>
        <dbReference type="Pfam" id="PF01170"/>
    </source>
</evidence>
<keyword evidence="3" id="KW-1185">Reference proteome</keyword>
<dbReference type="SUPFAM" id="SSF53335">
    <property type="entry name" value="S-adenosyl-L-methionine-dependent methyltransferases"/>
    <property type="match status" value="1"/>
</dbReference>
<dbReference type="RefSeq" id="WP_146771064.1">
    <property type="nucleotide sequence ID" value="NZ_MASW01000005.1"/>
</dbReference>
<dbReference type="GO" id="GO:0003676">
    <property type="term" value="F:nucleic acid binding"/>
    <property type="evidence" value="ECO:0007669"/>
    <property type="project" value="InterPro"/>
</dbReference>
<dbReference type="PROSITE" id="PS00092">
    <property type="entry name" value="N6_MTASE"/>
    <property type="match status" value="1"/>
</dbReference>
<accession>A0A2V4ANZ4</accession>
<evidence type="ECO:0000313" key="3">
    <source>
        <dbReference type="Proteomes" id="UP000249915"/>
    </source>
</evidence>
<dbReference type="Gene3D" id="3.40.50.150">
    <property type="entry name" value="Vaccinia Virus protein VP39"/>
    <property type="match status" value="1"/>
</dbReference>
<evidence type="ECO:0000313" key="2">
    <source>
        <dbReference type="EMBL" id="PXY22168.1"/>
    </source>
</evidence>
<dbReference type="PRINTS" id="PR00507">
    <property type="entry name" value="N12N6MTFRASE"/>
</dbReference>
<name>A0A2V4ANZ4_9PSEU</name>
<reference evidence="2 3" key="1">
    <citation type="submission" date="2016-07" db="EMBL/GenBank/DDBJ databases">
        <title>Draft genome sequence of Prauserella muralis DSM 45305, isolated from a mould-covered wall in an indoor environment.</title>
        <authorList>
            <person name="Ruckert C."/>
            <person name="Albersmeier A."/>
            <person name="Jiang C.-L."/>
            <person name="Jiang Y."/>
            <person name="Kalinowski J."/>
            <person name="Schneider O."/>
            <person name="Winkler A."/>
            <person name="Zotchev S.B."/>
        </authorList>
    </citation>
    <scope>NUCLEOTIDE SEQUENCE [LARGE SCALE GENOMIC DNA]</scope>
    <source>
        <strain evidence="2 3">DSM 45305</strain>
    </source>
</reference>
<comment type="caution">
    <text evidence="2">The sequence shown here is derived from an EMBL/GenBank/DDBJ whole genome shotgun (WGS) entry which is preliminary data.</text>
</comment>
<dbReference type="PANTHER" id="PTHR14911">
    <property type="entry name" value="THUMP DOMAIN-CONTAINING"/>
    <property type="match status" value="1"/>
</dbReference>
<dbReference type="AlphaFoldDB" id="A0A2V4ANZ4"/>
<dbReference type="Proteomes" id="UP000249915">
    <property type="component" value="Unassembled WGS sequence"/>
</dbReference>
<dbReference type="GO" id="GO:0030488">
    <property type="term" value="P:tRNA methylation"/>
    <property type="evidence" value="ECO:0007669"/>
    <property type="project" value="TreeGrafter"/>
</dbReference>
<gene>
    <name evidence="2" type="ORF">BAY60_19940</name>
</gene>
<dbReference type="InterPro" id="IPR002052">
    <property type="entry name" value="DNA_methylase_N6_adenine_CS"/>
</dbReference>
<dbReference type="GO" id="GO:0016423">
    <property type="term" value="F:tRNA (guanine) methyltransferase activity"/>
    <property type="evidence" value="ECO:0007669"/>
    <property type="project" value="TreeGrafter"/>
</dbReference>
<dbReference type="Pfam" id="PF01170">
    <property type="entry name" value="UPF0020"/>
    <property type="match status" value="1"/>
</dbReference>
<dbReference type="OrthoDB" id="9795864at2"/>
<proteinExistence type="predicted"/>
<feature type="domain" description="Ribosomal RNA large subunit methyltransferase K/L-like methyltransferase" evidence="1">
    <location>
        <begin position="163"/>
        <end position="313"/>
    </location>
</feature>
<dbReference type="EMBL" id="MASW01000005">
    <property type="protein sequence ID" value="PXY22168.1"/>
    <property type="molecule type" value="Genomic_DNA"/>
</dbReference>
<protein>
    <recommendedName>
        <fullName evidence="1">Ribosomal RNA large subunit methyltransferase K/L-like methyltransferase domain-containing protein</fullName>
    </recommendedName>
</protein>
<sequence length="341" mass="35465">MHRVPSGAHVLVRTLRGLEDLTASEIITRGAGAVLGTGHRQVLVAAPVPDRVAALTTADDAIVVVATAPDAGHTRAALRETVGAHLAPARAVAVTATVLGRRAFSRFDAEDAVGGLLARAGARYVSRRDGQRPPGTAQHWRLLLGDGSAVLGVRLTTAPLHRRAYKTRGVPGTLHPPLAAAMARLAGPGGGEVVLDPCAGAGTLLIEAARRQPDGRFQGFDLDPAALAAARHNATAARVRAGLARADATRLPVARGRADVVLVNPPWNRQVAAHGGLAGSGGLLWPELHRVTRPGGRLVAVLHGQHGIAELERAQWTVHRRIPVRLMGAWMTVVLAGRAGG</sequence>